<reference evidence="3" key="1">
    <citation type="submission" date="2024-07" db="EMBL/GenBank/DDBJ databases">
        <title>Two chromosome-level genome assemblies of Korean endemic species Abeliophyllum distichum and Forsythia ovata (Oleaceae).</title>
        <authorList>
            <person name="Jang H."/>
        </authorList>
    </citation>
    <scope>NUCLEOTIDE SEQUENCE [LARGE SCALE GENOMIC DNA]</scope>
</reference>
<dbReference type="Proteomes" id="UP001604336">
    <property type="component" value="Unassembled WGS sequence"/>
</dbReference>
<evidence type="ECO:0000313" key="2">
    <source>
        <dbReference type="EMBL" id="KAL2542593.1"/>
    </source>
</evidence>
<evidence type="ECO:0000313" key="3">
    <source>
        <dbReference type="Proteomes" id="UP001604336"/>
    </source>
</evidence>
<dbReference type="EMBL" id="JBFOLK010000001">
    <property type="protein sequence ID" value="KAL2542593.1"/>
    <property type="molecule type" value="Genomic_DNA"/>
</dbReference>
<organism evidence="2 3">
    <name type="scientific">Abeliophyllum distichum</name>
    <dbReference type="NCBI Taxonomy" id="126358"/>
    <lineage>
        <taxon>Eukaryota</taxon>
        <taxon>Viridiplantae</taxon>
        <taxon>Streptophyta</taxon>
        <taxon>Embryophyta</taxon>
        <taxon>Tracheophyta</taxon>
        <taxon>Spermatophyta</taxon>
        <taxon>Magnoliopsida</taxon>
        <taxon>eudicotyledons</taxon>
        <taxon>Gunneridae</taxon>
        <taxon>Pentapetalae</taxon>
        <taxon>asterids</taxon>
        <taxon>lamiids</taxon>
        <taxon>Lamiales</taxon>
        <taxon>Oleaceae</taxon>
        <taxon>Forsythieae</taxon>
        <taxon>Abeliophyllum</taxon>
    </lineage>
</organism>
<feature type="signal peptide" evidence="1">
    <location>
        <begin position="1"/>
        <end position="15"/>
    </location>
</feature>
<feature type="chain" id="PRO_5044892049" evidence="1">
    <location>
        <begin position="16"/>
        <end position="141"/>
    </location>
</feature>
<proteinExistence type="predicted"/>
<gene>
    <name evidence="2" type="ORF">Adt_03571</name>
</gene>
<evidence type="ECO:0000256" key="1">
    <source>
        <dbReference type="SAM" id="SignalP"/>
    </source>
</evidence>
<keyword evidence="3" id="KW-1185">Reference proteome</keyword>
<keyword evidence="1" id="KW-0732">Signal</keyword>
<name>A0ABD1VYW3_9LAMI</name>
<accession>A0ABD1VYW3</accession>
<comment type="caution">
    <text evidence="2">The sequence shown here is derived from an EMBL/GenBank/DDBJ whole genome shotgun (WGS) entry which is preliminary data.</text>
</comment>
<sequence>MSLLLVCLIVSGVGSSIAPLLPPHSRHSEACSKREKDLKLILLRLEDEKERLECHEDDDYENLPFSYIRKAIELSINFRMLPIEKYNRRGDPTDHINVHKMLQDNSPTVKCKNLHTTLTSDVKRWYNKLKLGSIKSWSQLK</sequence>
<dbReference type="AlphaFoldDB" id="A0ABD1VYW3"/>
<protein>
    <submittedName>
        <fullName evidence="2">Activating signal cointegrator 1 complex subunit 2-like protein</fullName>
    </submittedName>
</protein>